<dbReference type="RefSeq" id="WP_306036703.1">
    <property type="nucleotide sequence ID" value="NZ_CP132302.1"/>
</dbReference>
<gene>
    <name evidence="9" type="ORF">Q9313_11180</name>
</gene>
<accession>A0AA50H4J8</accession>
<evidence type="ECO:0000256" key="1">
    <source>
        <dbReference type="ARBA" id="ARBA00004167"/>
    </source>
</evidence>
<dbReference type="EMBL" id="CP132302">
    <property type="protein sequence ID" value="WLR96288.1"/>
    <property type="molecule type" value="Genomic_DNA"/>
</dbReference>
<evidence type="ECO:0000256" key="2">
    <source>
        <dbReference type="ARBA" id="ARBA00010270"/>
    </source>
</evidence>
<keyword evidence="4" id="KW-1003">Cell membrane</keyword>
<feature type="chain" id="PRO_5041418130" description="Lectin-like protein BA14k" evidence="8">
    <location>
        <begin position="23"/>
        <end position="165"/>
    </location>
</feature>
<dbReference type="AlphaFoldDB" id="A0AA50H4J8"/>
<evidence type="ECO:0000256" key="4">
    <source>
        <dbReference type="ARBA" id="ARBA00022475"/>
    </source>
</evidence>
<keyword evidence="10" id="KW-1185">Reference proteome</keyword>
<comment type="function">
    <text evidence="6">Has immunoglobulin-binding and hemagglutination properties, and can bind to mannose. Essential for virulence. May be involved in LPS biosynthesis or polysaccharide transport.</text>
</comment>
<dbReference type="Proteomes" id="UP001234585">
    <property type="component" value="Chromosome"/>
</dbReference>
<evidence type="ECO:0000256" key="3">
    <source>
        <dbReference type="ARBA" id="ARBA00020552"/>
    </source>
</evidence>
<evidence type="ECO:0000313" key="9">
    <source>
        <dbReference type="EMBL" id="WLR96288.1"/>
    </source>
</evidence>
<evidence type="ECO:0000256" key="6">
    <source>
        <dbReference type="ARBA" id="ARBA00025321"/>
    </source>
</evidence>
<evidence type="ECO:0000256" key="5">
    <source>
        <dbReference type="ARBA" id="ARBA00022734"/>
    </source>
</evidence>
<comment type="subcellular location">
    <subcellularLocation>
        <location evidence="1">Membrane</location>
        <topology evidence="1">Single-pass membrane protein</topology>
    </subcellularLocation>
</comment>
<name>A0AA50H4J8_9HYPH</name>
<proteinExistence type="inferred from homology"/>
<keyword evidence="7" id="KW-0812">Transmembrane</keyword>
<dbReference type="GO" id="GO:0030246">
    <property type="term" value="F:carbohydrate binding"/>
    <property type="evidence" value="ECO:0007669"/>
    <property type="project" value="UniProtKB-KW"/>
</dbReference>
<evidence type="ECO:0000256" key="8">
    <source>
        <dbReference type="SAM" id="SignalP"/>
    </source>
</evidence>
<protein>
    <recommendedName>
        <fullName evidence="3">Lectin-like protein BA14k</fullName>
    </recommendedName>
</protein>
<comment type="similarity">
    <text evidence="2">Belongs to the BA14k family.</text>
</comment>
<keyword evidence="5" id="KW-0430">Lectin</keyword>
<feature type="transmembrane region" description="Helical" evidence="7">
    <location>
        <begin position="102"/>
        <end position="120"/>
    </location>
</feature>
<sequence>MRLTSKCLVVALSALFAATPVAPVGAMPLPVVKVQPAETSNGAQLVDHRVYPRRHWRGNRHWRGDRHWRGNRGWNRHHGRYYRDRWHHRRHYGRYYRHRDNAWVPLAILGMGAVVGSSVARDRRVYSGGRSHVSWCANRYRSYRAYDNTFQPYNGPRRQCYSPYR</sequence>
<evidence type="ECO:0000313" key="10">
    <source>
        <dbReference type="Proteomes" id="UP001234585"/>
    </source>
</evidence>
<dbReference type="InterPro" id="IPR012413">
    <property type="entry name" value="BA14K"/>
</dbReference>
<organism evidence="9 10">
    <name type="scientific">Shinella sumterensis</name>
    <dbReference type="NCBI Taxonomy" id="1967501"/>
    <lineage>
        <taxon>Bacteria</taxon>
        <taxon>Pseudomonadati</taxon>
        <taxon>Pseudomonadota</taxon>
        <taxon>Alphaproteobacteria</taxon>
        <taxon>Hyphomicrobiales</taxon>
        <taxon>Rhizobiaceae</taxon>
        <taxon>Shinella</taxon>
    </lineage>
</organism>
<feature type="signal peptide" evidence="8">
    <location>
        <begin position="1"/>
        <end position="22"/>
    </location>
</feature>
<dbReference type="GO" id="GO:0016020">
    <property type="term" value="C:membrane"/>
    <property type="evidence" value="ECO:0007669"/>
    <property type="project" value="UniProtKB-SubCell"/>
</dbReference>
<keyword evidence="7" id="KW-1133">Transmembrane helix</keyword>
<dbReference type="Pfam" id="PF07886">
    <property type="entry name" value="BA14K"/>
    <property type="match status" value="1"/>
</dbReference>
<reference evidence="9 10" key="1">
    <citation type="submission" date="2023-08" db="EMBL/GenBank/DDBJ databases">
        <title>Pathogen: clinical or host-associated sample.</title>
        <authorList>
            <person name="Hergert J."/>
            <person name="Casey R."/>
            <person name="Wagner J."/>
            <person name="Young E.L."/>
            <person name="Oakeson K.F."/>
        </authorList>
    </citation>
    <scope>NUCLEOTIDE SEQUENCE [LARGE SCALE GENOMIC DNA]</scope>
    <source>
        <strain evidence="9 10">1760953</strain>
    </source>
</reference>
<keyword evidence="7" id="KW-0472">Membrane</keyword>
<keyword evidence="8" id="KW-0732">Signal</keyword>
<evidence type="ECO:0000256" key="7">
    <source>
        <dbReference type="SAM" id="Phobius"/>
    </source>
</evidence>